<dbReference type="OrthoDB" id="9806704at2"/>
<dbReference type="InterPro" id="IPR050697">
    <property type="entry name" value="Adenylyl/Guanylyl_Cyclase_3/4"/>
</dbReference>
<organism evidence="9 10">
    <name type="scientific">Pseudoalteromonas tunicata D2</name>
    <dbReference type="NCBI Taxonomy" id="87626"/>
    <lineage>
        <taxon>Bacteria</taxon>
        <taxon>Pseudomonadati</taxon>
        <taxon>Pseudomonadota</taxon>
        <taxon>Gammaproteobacteria</taxon>
        <taxon>Alteromonadales</taxon>
        <taxon>Pseudoalteromonadaceae</taxon>
        <taxon>Pseudoalteromonas</taxon>
    </lineage>
</organism>
<feature type="domain" description="Guanylate cyclase" evidence="8">
    <location>
        <begin position="461"/>
        <end position="593"/>
    </location>
</feature>
<name>A4C4S0_9GAMM</name>
<dbReference type="InterPro" id="IPR007890">
    <property type="entry name" value="CHASE2"/>
</dbReference>
<comment type="caution">
    <text evidence="9">The sequence shown here is derived from an EMBL/GenBank/DDBJ whole genome shotgun (WGS) entry which is preliminary data.</text>
</comment>
<dbReference type="FunFam" id="3.30.70.1230:FF:000016">
    <property type="entry name" value="Adenylate/guanylate cyclase domain-containing protein"/>
    <property type="match status" value="1"/>
</dbReference>
<dbReference type="EMBL" id="AAOH01000001">
    <property type="protein sequence ID" value="EAR30552.1"/>
    <property type="molecule type" value="Genomic_DNA"/>
</dbReference>
<keyword evidence="3" id="KW-1003">Cell membrane</keyword>
<dbReference type="eggNOG" id="COG2114">
    <property type="taxonomic scope" value="Bacteria"/>
</dbReference>
<dbReference type="Pfam" id="PF00211">
    <property type="entry name" value="Guanylate_cyc"/>
    <property type="match status" value="1"/>
</dbReference>
<feature type="transmembrane region" description="Helical" evidence="7">
    <location>
        <begin position="396"/>
        <end position="416"/>
    </location>
</feature>
<evidence type="ECO:0000256" key="6">
    <source>
        <dbReference type="ARBA" id="ARBA00023136"/>
    </source>
</evidence>
<evidence type="ECO:0000313" key="10">
    <source>
        <dbReference type="Proteomes" id="UP000006201"/>
    </source>
</evidence>
<evidence type="ECO:0000256" key="4">
    <source>
        <dbReference type="ARBA" id="ARBA00022692"/>
    </source>
</evidence>
<dbReference type="Gene3D" id="3.30.70.1230">
    <property type="entry name" value="Nucleotide cyclase"/>
    <property type="match status" value="1"/>
</dbReference>
<evidence type="ECO:0000256" key="3">
    <source>
        <dbReference type="ARBA" id="ARBA00022475"/>
    </source>
</evidence>
<dbReference type="GO" id="GO:0006171">
    <property type="term" value="P:cAMP biosynthetic process"/>
    <property type="evidence" value="ECO:0007669"/>
    <property type="project" value="TreeGrafter"/>
</dbReference>
<feature type="transmembrane region" description="Helical" evidence="7">
    <location>
        <begin position="369"/>
        <end position="389"/>
    </location>
</feature>
<dbReference type="eggNOG" id="COG4252">
    <property type="taxonomic scope" value="Bacteria"/>
</dbReference>
<keyword evidence="10" id="KW-1185">Reference proteome</keyword>
<dbReference type="Proteomes" id="UP000006201">
    <property type="component" value="Unassembled WGS sequence"/>
</dbReference>
<evidence type="ECO:0000256" key="5">
    <source>
        <dbReference type="ARBA" id="ARBA00022989"/>
    </source>
</evidence>
<dbReference type="RefSeq" id="WP_009836850.1">
    <property type="nucleotide sequence ID" value="NZ_AAOH01000001.1"/>
</dbReference>
<keyword evidence="6 7" id="KW-0472">Membrane</keyword>
<comment type="subcellular location">
    <subcellularLocation>
        <location evidence="1">Cell envelope</location>
    </subcellularLocation>
</comment>
<reference evidence="9 10" key="1">
    <citation type="submission" date="2006-02" db="EMBL/GenBank/DDBJ databases">
        <authorList>
            <person name="Moran M.A."/>
            <person name="Kjelleberg S."/>
            <person name="Egan S."/>
            <person name="Saunders N."/>
            <person name="Thomas T."/>
            <person name="Ferriera S."/>
            <person name="Johnson J."/>
            <person name="Kravitz S."/>
            <person name="Halpern A."/>
            <person name="Remington K."/>
            <person name="Beeson K."/>
            <person name="Tran B."/>
            <person name="Rogers Y.-H."/>
            <person name="Friedman R."/>
            <person name="Venter J.C."/>
        </authorList>
    </citation>
    <scope>NUCLEOTIDE SEQUENCE [LARGE SCALE GENOMIC DNA]</scope>
    <source>
        <strain evidence="9 10">D2</strain>
    </source>
</reference>
<proteinExistence type="inferred from homology"/>
<dbReference type="InterPro" id="IPR001054">
    <property type="entry name" value="A/G_cyclase"/>
</dbReference>
<sequence>MLAVHTSGHVNWSIISKVENYLYDLRLLMTMEQSIDDKIIIIDIDEKSLANEGQWPWPRDKLAQLINRLFDDYQIRSIGFDAVFAEAQANNSLNTLSYLFKKGLFDETQYQNLRLELDHDQRFSEALIARDAVLGIVFKHSIYDQQTNGELPAPLASLEILNEVKNDLYYGTGYAANLAILQQASGFGGFFDYIRDDETLRKVPLIQYYNNQIYPSLAFELARISLNQPAIEFQLSGNQQSTLRSLEFIKLGDYKIPVDQTGSVYVPFRGKQGSFTYISATDVLNQALPIDALSGKIALLGTSASGLLDLRATPVGKSYIGVEVHANIVSAILEQRFKHAPGYRLGIELFSLFILAMLMSFIFPFLQSIGAAVFIISLTSVYCALNLYFWHWQNMIFTLATPLFFIFISGFLHLNYNFFVEQKKKRRLSKVFSQYIPHELVTDFDSNQAEMSLAGENRIMSVLFTDVRNFTNMSEKMTPTELTVLMNEFLTPITHCIHQQQGTIDKYMGDAVMAFWGAPINDEQHASHAISAALNIIIQMDKLTRAFKAKNWPEIKVGIGIASGEMSVGNMGSEFRIAYTVMGDTVNLGSRLEGITKMYGVDIIVSENTKILASEFIYRTVDKVKVKGKDLPVTIFEPLGLFEQLNETTLANLAAYEAALQLYWQSEFAAALEQFETLNSTSPCLLFTIYIERCTLYRITPPALPWDGSFTHTSK</sequence>
<dbReference type="STRING" id="87626.PTD2_03246"/>
<dbReference type="GO" id="GO:0035556">
    <property type="term" value="P:intracellular signal transduction"/>
    <property type="evidence" value="ECO:0007669"/>
    <property type="project" value="InterPro"/>
</dbReference>
<evidence type="ECO:0000256" key="7">
    <source>
        <dbReference type="SAM" id="Phobius"/>
    </source>
</evidence>
<dbReference type="Pfam" id="PF05226">
    <property type="entry name" value="CHASE2"/>
    <property type="match status" value="1"/>
</dbReference>
<gene>
    <name evidence="9" type="ORF">PTD2_03246</name>
</gene>
<dbReference type="PANTHER" id="PTHR43081:SF1">
    <property type="entry name" value="ADENYLATE CYCLASE, TERMINAL-DIFFERENTIATION SPECIFIC"/>
    <property type="match status" value="1"/>
</dbReference>
<protein>
    <submittedName>
        <fullName evidence="9">Adenylyl cyclase class-3/4/guanylyl cyclase</fullName>
    </submittedName>
</protein>
<dbReference type="SMART" id="SM00044">
    <property type="entry name" value="CYCc"/>
    <property type="match status" value="1"/>
</dbReference>
<evidence type="ECO:0000259" key="8">
    <source>
        <dbReference type="PROSITE" id="PS50125"/>
    </source>
</evidence>
<keyword evidence="5 7" id="KW-1133">Transmembrane helix</keyword>
<dbReference type="PROSITE" id="PS50125">
    <property type="entry name" value="GUANYLATE_CYCLASE_2"/>
    <property type="match status" value="1"/>
</dbReference>
<dbReference type="AlphaFoldDB" id="A4C4S0"/>
<dbReference type="GO" id="GO:0004016">
    <property type="term" value="F:adenylate cyclase activity"/>
    <property type="evidence" value="ECO:0007669"/>
    <property type="project" value="UniProtKB-ARBA"/>
</dbReference>
<evidence type="ECO:0000256" key="1">
    <source>
        <dbReference type="ARBA" id="ARBA00004196"/>
    </source>
</evidence>
<dbReference type="HOGENOM" id="CLU_000445_85_1_6"/>
<dbReference type="CDD" id="cd07302">
    <property type="entry name" value="CHD"/>
    <property type="match status" value="1"/>
</dbReference>
<evidence type="ECO:0000256" key="2">
    <source>
        <dbReference type="ARBA" id="ARBA00005381"/>
    </source>
</evidence>
<keyword evidence="4 7" id="KW-0812">Transmembrane</keyword>
<dbReference type="SMART" id="SM01080">
    <property type="entry name" value="CHASE2"/>
    <property type="match status" value="1"/>
</dbReference>
<dbReference type="PANTHER" id="PTHR43081">
    <property type="entry name" value="ADENYLATE CYCLASE, TERMINAL-DIFFERENTIATION SPECIFIC-RELATED"/>
    <property type="match status" value="1"/>
</dbReference>
<accession>A4C4S0</accession>
<dbReference type="SUPFAM" id="SSF55073">
    <property type="entry name" value="Nucleotide cyclase"/>
    <property type="match status" value="1"/>
</dbReference>
<comment type="similarity">
    <text evidence="2">Belongs to the adenylyl cyclase class-3 family.</text>
</comment>
<dbReference type="InterPro" id="IPR029787">
    <property type="entry name" value="Nucleotide_cyclase"/>
</dbReference>
<feature type="transmembrane region" description="Helical" evidence="7">
    <location>
        <begin position="345"/>
        <end position="363"/>
    </location>
</feature>
<dbReference type="GO" id="GO:0030313">
    <property type="term" value="C:cell envelope"/>
    <property type="evidence" value="ECO:0007669"/>
    <property type="project" value="UniProtKB-SubCell"/>
</dbReference>
<evidence type="ECO:0000313" key="9">
    <source>
        <dbReference type="EMBL" id="EAR30552.1"/>
    </source>
</evidence>